<dbReference type="Proteomes" id="UP000836387">
    <property type="component" value="Unassembled WGS sequence"/>
</dbReference>
<proteinExistence type="predicted"/>
<gene>
    <name evidence="1" type="ORF">CRV2_00012330</name>
</gene>
<evidence type="ECO:0000313" key="2">
    <source>
        <dbReference type="Proteomes" id="UP000836387"/>
    </source>
</evidence>
<organism evidence="1 2">
    <name type="scientific">Clonostachys rosea f. rosea IK726</name>
    <dbReference type="NCBI Taxonomy" id="1349383"/>
    <lineage>
        <taxon>Eukaryota</taxon>
        <taxon>Fungi</taxon>
        <taxon>Dikarya</taxon>
        <taxon>Ascomycota</taxon>
        <taxon>Pezizomycotina</taxon>
        <taxon>Sordariomycetes</taxon>
        <taxon>Hypocreomycetidae</taxon>
        <taxon>Hypocreales</taxon>
        <taxon>Bionectriaceae</taxon>
        <taxon>Clonostachys</taxon>
    </lineage>
</organism>
<accession>A0ACA9TYL4</accession>
<reference evidence="1" key="1">
    <citation type="submission" date="2020-04" db="EMBL/GenBank/DDBJ databases">
        <authorList>
            <person name="Broberg M."/>
        </authorList>
    </citation>
    <scope>NUCLEOTIDE SEQUENCE</scope>
</reference>
<reference evidence="1" key="2">
    <citation type="submission" date="2021-10" db="EMBL/GenBank/DDBJ databases">
        <authorList>
            <person name="Piombo E."/>
        </authorList>
    </citation>
    <scope>NUCLEOTIDE SEQUENCE</scope>
</reference>
<dbReference type="EMBL" id="CADEHS020000009">
    <property type="protein sequence ID" value="CAG9945592.1"/>
    <property type="molecule type" value="Genomic_DNA"/>
</dbReference>
<protein>
    <submittedName>
        <fullName evidence="1">Uncharacterized protein</fullName>
    </submittedName>
</protein>
<comment type="caution">
    <text evidence="1">The sequence shown here is derived from an EMBL/GenBank/DDBJ whole genome shotgun (WGS) entry which is preliminary data.</text>
</comment>
<evidence type="ECO:0000313" key="1">
    <source>
        <dbReference type="EMBL" id="CAG9945592.1"/>
    </source>
</evidence>
<keyword evidence="2" id="KW-1185">Reference proteome</keyword>
<name>A0ACA9TYL4_BIOOC</name>
<sequence length="149" mass="17355">MPFQTSFQSHAPELDAVDEAFEYMGEKFGVNFARIMGSHWRAKTTAALIITASSQPGLGKTWRRRKTPFWDNHAPEDTRYWAIQRECQNASLLEMMRFAIQHFSDSIWLNPEPKTFHDAVLNLHAFSDEGRRRQLFRRMPGSAPYVVHQ</sequence>